<dbReference type="AlphaFoldDB" id="A0A067MQ60"/>
<proteinExistence type="predicted"/>
<gene>
    <name evidence="1" type="ORF">BOTBODRAFT_55760</name>
</gene>
<protein>
    <submittedName>
        <fullName evidence="1">Uncharacterized protein</fullName>
    </submittedName>
</protein>
<dbReference type="HOGENOM" id="CLU_3050015_0_0_1"/>
<evidence type="ECO:0000313" key="2">
    <source>
        <dbReference type="Proteomes" id="UP000027195"/>
    </source>
</evidence>
<keyword evidence="2" id="KW-1185">Reference proteome</keyword>
<sequence>MPSARAIKRGLNLGNGAGRGAYSHVASVGCTGLSTQKSVTYAVLSLAKNKDADP</sequence>
<dbReference type="InParanoid" id="A0A067MQ60"/>
<evidence type="ECO:0000313" key="1">
    <source>
        <dbReference type="EMBL" id="KDQ14032.1"/>
    </source>
</evidence>
<name>A0A067MQ60_BOTB1</name>
<dbReference type="EMBL" id="KL198040">
    <property type="protein sequence ID" value="KDQ14032.1"/>
    <property type="molecule type" value="Genomic_DNA"/>
</dbReference>
<reference evidence="2" key="1">
    <citation type="journal article" date="2014" name="Proc. Natl. Acad. Sci. U.S.A.">
        <title>Extensive sampling of basidiomycete genomes demonstrates inadequacy of the white-rot/brown-rot paradigm for wood decay fungi.</title>
        <authorList>
            <person name="Riley R."/>
            <person name="Salamov A.A."/>
            <person name="Brown D.W."/>
            <person name="Nagy L.G."/>
            <person name="Floudas D."/>
            <person name="Held B.W."/>
            <person name="Levasseur A."/>
            <person name="Lombard V."/>
            <person name="Morin E."/>
            <person name="Otillar R."/>
            <person name="Lindquist E.A."/>
            <person name="Sun H."/>
            <person name="LaButti K.M."/>
            <person name="Schmutz J."/>
            <person name="Jabbour D."/>
            <person name="Luo H."/>
            <person name="Baker S.E."/>
            <person name="Pisabarro A.G."/>
            <person name="Walton J.D."/>
            <person name="Blanchette R.A."/>
            <person name="Henrissat B."/>
            <person name="Martin F."/>
            <person name="Cullen D."/>
            <person name="Hibbett D.S."/>
            <person name="Grigoriev I.V."/>
        </authorList>
    </citation>
    <scope>NUCLEOTIDE SEQUENCE [LARGE SCALE GENOMIC DNA]</scope>
    <source>
        <strain evidence="2">FD-172 SS1</strain>
    </source>
</reference>
<dbReference type="Proteomes" id="UP000027195">
    <property type="component" value="Unassembled WGS sequence"/>
</dbReference>
<organism evidence="1 2">
    <name type="scientific">Botryobasidium botryosum (strain FD-172 SS1)</name>
    <dbReference type="NCBI Taxonomy" id="930990"/>
    <lineage>
        <taxon>Eukaryota</taxon>
        <taxon>Fungi</taxon>
        <taxon>Dikarya</taxon>
        <taxon>Basidiomycota</taxon>
        <taxon>Agaricomycotina</taxon>
        <taxon>Agaricomycetes</taxon>
        <taxon>Cantharellales</taxon>
        <taxon>Botryobasidiaceae</taxon>
        <taxon>Botryobasidium</taxon>
    </lineage>
</organism>
<accession>A0A067MQ60</accession>
<dbReference type="PROSITE" id="PS51257">
    <property type="entry name" value="PROKAR_LIPOPROTEIN"/>
    <property type="match status" value="1"/>
</dbReference>